<accession>A0AAD4L130</accession>
<keyword evidence="3 5" id="KW-1133">Transmembrane helix</keyword>
<feature type="domain" description="TMEM205-like" evidence="6">
    <location>
        <begin position="14"/>
        <end position="112"/>
    </location>
</feature>
<evidence type="ECO:0000313" key="8">
    <source>
        <dbReference type="Proteomes" id="UP001201262"/>
    </source>
</evidence>
<evidence type="ECO:0000256" key="2">
    <source>
        <dbReference type="ARBA" id="ARBA00022692"/>
    </source>
</evidence>
<dbReference type="Pfam" id="PF13664">
    <property type="entry name" value="DUF4149"/>
    <property type="match status" value="1"/>
</dbReference>
<dbReference type="PANTHER" id="PTHR23241">
    <property type="entry name" value="LATE EMBRYOGENESIS ABUNDANT PLANTS LEA-RELATED"/>
    <property type="match status" value="1"/>
</dbReference>
<comment type="subcellular location">
    <subcellularLocation>
        <location evidence="1">Membrane</location>
    </subcellularLocation>
</comment>
<proteinExistence type="predicted"/>
<keyword evidence="4 5" id="KW-0472">Membrane</keyword>
<evidence type="ECO:0000256" key="1">
    <source>
        <dbReference type="ARBA" id="ARBA00004370"/>
    </source>
</evidence>
<keyword evidence="2 5" id="KW-0812">Transmembrane</keyword>
<evidence type="ECO:0000256" key="3">
    <source>
        <dbReference type="ARBA" id="ARBA00022989"/>
    </source>
</evidence>
<protein>
    <recommendedName>
        <fullName evidence="6">TMEM205-like domain-containing protein</fullName>
    </recommendedName>
</protein>
<evidence type="ECO:0000259" key="6">
    <source>
        <dbReference type="Pfam" id="PF13664"/>
    </source>
</evidence>
<gene>
    <name evidence="7" type="ORF">BGW36DRAFT_288724</name>
</gene>
<dbReference type="GeneID" id="70240894"/>
<evidence type="ECO:0000256" key="5">
    <source>
        <dbReference type="SAM" id="Phobius"/>
    </source>
</evidence>
<dbReference type="Proteomes" id="UP001201262">
    <property type="component" value="Unassembled WGS sequence"/>
</dbReference>
<evidence type="ECO:0000256" key="4">
    <source>
        <dbReference type="ARBA" id="ARBA00023136"/>
    </source>
</evidence>
<dbReference type="AlphaFoldDB" id="A0AAD4L130"/>
<dbReference type="InterPro" id="IPR053009">
    <property type="entry name" value="Xanthocillin_Biosynth-Assoc"/>
</dbReference>
<sequence>MLSILLNPLPYHILAYGTFLGSQLYQSFINTKICYRSLPPQNFNNLNKRLFPVYFRCQLGLALLTFVTKPAASWLQPPVANAGNLLLSLATAMAGLNWYIYGPRTNDAMLEKARVVKEAREESEASNNKNNDTNDTETAALVQKVKKSFSHNHAMSIHLNLIAMIATVAYGIVLGDKLELK</sequence>
<feature type="transmembrane region" description="Helical" evidence="5">
    <location>
        <begin position="53"/>
        <end position="72"/>
    </location>
</feature>
<feature type="transmembrane region" description="Helical" evidence="5">
    <location>
        <begin position="84"/>
        <end position="101"/>
    </location>
</feature>
<reference evidence="7" key="1">
    <citation type="submission" date="2021-12" db="EMBL/GenBank/DDBJ databases">
        <title>Convergent genome expansion in fungi linked to evolution of root-endophyte symbiosis.</title>
        <authorList>
            <consortium name="DOE Joint Genome Institute"/>
            <person name="Ke Y.-H."/>
            <person name="Bonito G."/>
            <person name="Liao H.-L."/>
            <person name="Looney B."/>
            <person name="Rojas-Flechas A."/>
            <person name="Nash J."/>
            <person name="Hameed K."/>
            <person name="Schadt C."/>
            <person name="Martin F."/>
            <person name="Crous P.W."/>
            <person name="Miettinen O."/>
            <person name="Magnuson J.K."/>
            <person name="Labbe J."/>
            <person name="Jacobson D."/>
            <person name="Doktycz M.J."/>
            <person name="Veneault-Fourrey C."/>
            <person name="Kuo A."/>
            <person name="Mondo S."/>
            <person name="Calhoun S."/>
            <person name="Riley R."/>
            <person name="Ohm R."/>
            <person name="LaButti K."/>
            <person name="Andreopoulos B."/>
            <person name="Pangilinan J."/>
            <person name="Nolan M."/>
            <person name="Tritt A."/>
            <person name="Clum A."/>
            <person name="Lipzen A."/>
            <person name="Daum C."/>
            <person name="Barry K."/>
            <person name="Grigoriev I.V."/>
            <person name="Vilgalys R."/>
        </authorList>
    </citation>
    <scope>NUCLEOTIDE SEQUENCE</scope>
    <source>
        <strain evidence="7">PMI_201</strain>
    </source>
</reference>
<organism evidence="7 8">
    <name type="scientific">Talaromyces proteolyticus</name>
    <dbReference type="NCBI Taxonomy" id="1131652"/>
    <lineage>
        <taxon>Eukaryota</taxon>
        <taxon>Fungi</taxon>
        <taxon>Dikarya</taxon>
        <taxon>Ascomycota</taxon>
        <taxon>Pezizomycotina</taxon>
        <taxon>Eurotiomycetes</taxon>
        <taxon>Eurotiomycetidae</taxon>
        <taxon>Eurotiales</taxon>
        <taxon>Trichocomaceae</taxon>
        <taxon>Talaromyces</taxon>
        <taxon>Talaromyces sect. Bacilispori</taxon>
    </lineage>
</organism>
<feature type="transmembrane region" description="Helical" evidence="5">
    <location>
        <begin position="157"/>
        <end position="175"/>
    </location>
</feature>
<dbReference type="GO" id="GO:0016020">
    <property type="term" value="C:membrane"/>
    <property type="evidence" value="ECO:0007669"/>
    <property type="project" value="UniProtKB-SubCell"/>
</dbReference>
<comment type="caution">
    <text evidence="7">The sequence shown here is derived from an EMBL/GenBank/DDBJ whole genome shotgun (WGS) entry which is preliminary data.</text>
</comment>
<keyword evidence="8" id="KW-1185">Reference proteome</keyword>
<dbReference type="EMBL" id="JAJTJA010000002">
    <property type="protein sequence ID" value="KAH8703696.1"/>
    <property type="molecule type" value="Genomic_DNA"/>
</dbReference>
<evidence type="ECO:0000313" key="7">
    <source>
        <dbReference type="EMBL" id="KAH8703696.1"/>
    </source>
</evidence>
<name>A0AAD4L130_9EURO</name>
<dbReference type="RefSeq" id="XP_046076714.1">
    <property type="nucleotide sequence ID" value="XM_046210607.1"/>
</dbReference>
<dbReference type="InterPro" id="IPR025423">
    <property type="entry name" value="TMEM205-like"/>
</dbReference>
<dbReference type="PANTHER" id="PTHR23241:SF102">
    <property type="entry name" value="LD23009P"/>
    <property type="match status" value="1"/>
</dbReference>